<evidence type="ECO:0000313" key="3">
    <source>
        <dbReference type="EMBL" id="KHK97553.1"/>
    </source>
</evidence>
<dbReference type="SUPFAM" id="SSF56317">
    <property type="entry name" value="Carbon-nitrogen hydrolase"/>
    <property type="match status" value="1"/>
</dbReference>
<dbReference type="Proteomes" id="UP000031030">
    <property type="component" value="Unassembled WGS sequence"/>
</dbReference>
<dbReference type="GO" id="GO:0016787">
    <property type="term" value="F:hydrolase activity"/>
    <property type="evidence" value="ECO:0007669"/>
    <property type="project" value="UniProtKB-KW"/>
</dbReference>
<dbReference type="InterPro" id="IPR001110">
    <property type="entry name" value="UPF0012_CS"/>
</dbReference>
<comment type="similarity">
    <text evidence="1">Belongs to the carbon-nitrogen hydrolase superfamily. NIT1/NIT2 family.</text>
</comment>
<dbReference type="CDD" id="cd07581">
    <property type="entry name" value="nitrilase_3"/>
    <property type="match status" value="1"/>
</dbReference>
<dbReference type="PANTHER" id="PTHR23088">
    <property type="entry name" value="NITRILASE-RELATED"/>
    <property type="match status" value="1"/>
</dbReference>
<evidence type="ECO:0000259" key="2">
    <source>
        <dbReference type="PROSITE" id="PS50263"/>
    </source>
</evidence>
<keyword evidence="3" id="KW-0378">Hydrolase</keyword>
<dbReference type="EMBL" id="JTDK01000010">
    <property type="protein sequence ID" value="KHK97553.1"/>
    <property type="molecule type" value="Genomic_DNA"/>
</dbReference>
<gene>
    <name evidence="3" type="ORF">LK09_11390</name>
</gene>
<organism evidence="3 4">
    <name type="scientific">Microbacterium mangrovi</name>
    <dbReference type="NCBI Taxonomy" id="1348253"/>
    <lineage>
        <taxon>Bacteria</taxon>
        <taxon>Bacillati</taxon>
        <taxon>Actinomycetota</taxon>
        <taxon>Actinomycetes</taxon>
        <taxon>Micrococcales</taxon>
        <taxon>Microbacteriaceae</taxon>
        <taxon>Microbacterium</taxon>
    </lineage>
</organism>
<dbReference type="STRING" id="1348253.LK09_11390"/>
<dbReference type="OrthoDB" id="9811121at2"/>
<keyword evidence="4" id="KW-1185">Reference proteome</keyword>
<dbReference type="RefSeq" id="WP_039399727.1">
    <property type="nucleotide sequence ID" value="NZ_JTDK01000010.1"/>
</dbReference>
<protein>
    <submittedName>
        <fullName evidence="3">Hydrolase</fullName>
    </submittedName>
</protein>
<dbReference type="InterPro" id="IPR003010">
    <property type="entry name" value="C-N_Hydrolase"/>
</dbReference>
<dbReference type="PANTHER" id="PTHR23088:SF27">
    <property type="entry name" value="DEAMINATED GLUTATHIONE AMIDASE"/>
    <property type="match status" value="1"/>
</dbReference>
<accession>A0A0B2A700</accession>
<sequence>MSASGSVGVAVAQFAPGDDEDANLAAIGALAGTAAARGARVVVLPEYSSWFRDPIDAGLHEHAQPLDGKFARALADIAAGHGVVLVAGMAEIVADSARVRNTVIAVDAAGIRAVYRKLHLYDAFGQRESDWIEPGAIETPQTFEVDGLRFGIMTCYDLRFPEVTRRIVDAGADVVLVPSEWVRGPVKEHHWSTLLQARAIENTVFVAAADHTPPVGVGHAMVVDPQGVTRAELGTRADVAVAFLDPAEVAEVRRVNPVLAVRRFGVVPR</sequence>
<dbReference type="Pfam" id="PF00795">
    <property type="entry name" value="CN_hydrolase"/>
    <property type="match status" value="1"/>
</dbReference>
<evidence type="ECO:0000256" key="1">
    <source>
        <dbReference type="ARBA" id="ARBA00010613"/>
    </source>
</evidence>
<dbReference type="AlphaFoldDB" id="A0A0B2A700"/>
<reference evidence="3 4" key="1">
    <citation type="submission" date="2014-11" db="EMBL/GenBank/DDBJ databases">
        <title>Genome sequence of Microbacterium mangrovi MUSC 115(T).</title>
        <authorList>
            <person name="Lee L.-H."/>
        </authorList>
    </citation>
    <scope>NUCLEOTIDE SEQUENCE [LARGE SCALE GENOMIC DNA]</scope>
    <source>
        <strain evidence="3 4">MUSC 115</strain>
    </source>
</reference>
<feature type="domain" description="CN hydrolase" evidence="2">
    <location>
        <begin position="7"/>
        <end position="246"/>
    </location>
</feature>
<proteinExistence type="inferred from homology"/>
<dbReference type="PROSITE" id="PS01227">
    <property type="entry name" value="UPF0012"/>
    <property type="match status" value="1"/>
</dbReference>
<dbReference type="PROSITE" id="PS50263">
    <property type="entry name" value="CN_HYDROLASE"/>
    <property type="match status" value="1"/>
</dbReference>
<dbReference type="InterPro" id="IPR036526">
    <property type="entry name" value="C-N_Hydrolase_sf"/>
</dbReference>
<dbReference type="Gene3D" id="3.60.110.10">
    <property type="entry name" value="Carbon-nitrogen hydrolase"/>
    <property type="match status" value="1"/>
</dbReference>
<evidence type="ECO:0000313" key="4">
    <source>
        <dbReference type="Proteomes" id="UP000031030"/>
    </source>
</evidence>
<comment type="caution">
    <text evidence="3">The sequence shown here is derived from an EMBL/GenBank/DDBJ whole genome shotgun (WGS) entry which is preliminary data.</text>
</comment>
<name>A0A0B2A700_9MICO</name>